<dbReference type="InterPro" id="IPR033479">
    <property type="entry name" value="dCache_1"/>
</dbReference>
<evidence type="ECO:0000256" key="6">
    <source>
        <dbReference type="ARBA" id="ARBA00022679"/>
    </source>
</evidence>
<dbReference type="PANTHER" id="PTHR34220:SF7">
    <property type="entry name" value="SENSOR HISTIDINE KINASE YPDA"/>
    <property type="match status" value="1"/>
</dbReference>
<dbReference type="GO" id="GO:0000155">
    <property type="term" value="F:phosphorelay sensor kinase activity"/>
    <property type="evidence" value="ECO:0007669"/>
    <property type="project" value="InterPro"/>
</dbReference>
<dbReference type="SMART" id="SM00387">
    <property type="entry name" value="HATPase_c"/>
    <property type="match status" value="1"/>
</dbReference>
<keyword evidence="10" id="KW-0902">Two-component regulatory system</keyword>
<dbReference type="EMBL" id="RCHT01000002">
    <property type="protein sequence ID" value="RLL13798.1"/>
    <property type="molecule type" value="Genomic_DNA"/>
</dbReference>
<evidence type="ECO:0000256" key="11">
    <source>
        <dbReference type="ARBA" id="ARBA00023136"/>
    </source>
</evidence>
<sequence>MIDAIREWFRRVTKSYQKRSIQYMISISFTIVAMVGMIFLGLTLYLRFATSTEQMVKEDNRRVIEQVNMNLDTYLRNMMRVSDAMYYRVIKNVDLADETIDAQMNLLYETNRDLLVSIVVVDDEGGLVAASPLSILKKTVQPNEQDWFVRAMGKIENLHFSTPHVQNLFEDPDYRYRWVVSLSRAVELTSSGNVRHGVLLVDMNFSGIEQLFKNVRLGGSGYVYLIDSEGEIIYHPRQQLLYSNLLEENNHAAVHYEDGNHVETFNGRERVVTVKTVGYTGWKIVGVTPMADITADYYHIRTFAVFIIFFTMFLMVFANLFVSSRIANPIKALENSVKELEKNNLDVNIAVGGSYEIQHLGKTIRRMVGQMRQLMEDIVVEQEAKRKSEFDALQSQINPHFLYNTLDSIVWMIENERYEEAVTMVTALARLFRISLSKGRTVIPVNDELEHARNYLTIQKMRYKNKFAVSIDAAPETLRLETIKLIVQPLLENAIYHGMEFMDGDGEIRVRSYVGEDGDLYIDVEDNGSGIPEEVCRTLLTDETRVRSKGSGIGLRNVNQRIQLRYGEGYGLTILSEPDVGTTVRIHLPRHSYDEAVKGGDVK</sequence>
<keyword evidence="11 12" id="KW-0472">Membrane</keyword>
<dbReference type="InterPro" id="IPR036890">
    <property type="entry name" value="HATPase_C_sf"/>
</dbReference>
<keyword evidence="9 12" id="KW-1133">Transmembrane helix</keyword>
<keyword evidence="4" id="KW-1003">Cell membrane</keyword>
<evidence type="ECO:0000256" key="12">
    <source>
        <dbReference type="SAM" id="Phobius"/>
    </source>
</evidence>
<keyword evidence="5" id="KW-0597">Phosphoprotein</keyword>
<name>A0A498CTH7_9FIRM</name>
<dbReference type="PRINTS" id="PR00344">
    <property type="entry name" value="BCTRLSENSOR"/>
</dbReference>
<comment type="caution">
    <text evidence="15">The sequence shown here is derived from an EMBL/GenBank/DDBJ whole genome shotgun (WGS) entry which is preliminary data.</text>
</comment>
<dbReference type="PANTHER" id="PTHR34220">
    <property type="entry name" value="SENSOR HISTIDINE KINASE YPDA"/>
    <property type="match status" value="1"/>
</dbReference>
<dbReference type="Gene3D" id="3.30.565.10">
    <property type="entry name" value="Histidine kinase-like ATPase, C-terminal domain"/>
    <property type="match status" value="1"/>
</dbReference>
<reference evidence="15 16" key="1">
    <citation type="submission" date="2018-10" db="EMBL/GenBank/DDBJ databases">
        <title>Anaerotruncus faecis sp. nov., isolated from human feces.</title>
        <authorList>
            <person name="Wang Y.-J."/>
        </authorList>
    </citation>
    <scope>NUCLEOTIDE SEQUENCE [LARGE SCALE GENOMIC DNA]</scope>
    <source>
        <strain evidence="15 16">22A2-44</strain>
    </source>
</reference>
<dbReference type="CDD" id="cd12912">
    <property type="entry name" value="PDC2_MCP_like"/>
    <property type="match status" value="1"/>
</dbReference>
<feature type="transmembrane region" description="Helical" evidence="12">
    <location>
        <begin position="303"/>
        <end position="322"/>
    </location>
</feature>
<evidence type="ECO:0000256" key="8">
    <source>
        <dbReference type="ARBA" id="ARBA00022777"/>
    </source>
</evidence>
<keyword evidence="7 12" id="KW-0812">Transmembrane</keyword>
<keyword evidence="8 15" id="KW-0418">Kinase</keyword>
<dbReference type="PROSITE" id="PS50109">
    <property type="entry name" value="HIS_KIN"/>
    <property type="match status" value="1"/>
</dbReference>
<dbReference type="RefSeq" id="WP_121586026.1">
    <property type="nucleotide sequence ID" value="NZ_RCHT01000002.1"/>
</dbReference>
<evidence type="ECO:0000256" key="1">
    <source>
        <dbReference type="ARBA" id="ARBA00000085"/>
    </source>
</evidence>
<evidence type="ECO:0000256" key="7">
    <source>
        <dbReference type="ARBA" id="ARBA00022692"/>
    </source>
</evidence>
<evidence type="ECO:0000256" key="3">
    <source>
        <dbReference type="ARBA" id="ARBA00012438"/>
    </source>
</evidence>
<dbReference type="GO" id="GO:0005886">
    <property type="term" value="C:plasma membrane"/>
    <property type="evidence" value="ECO:0007669"/>
    <property type="project" value="UniProtKB-SubCell"/>
</dbReference>
<dbReference type="Gene3D" id="3.30.450.20">
    <property type="entry name" value="PAS domain"/>
    <property type="match status" value="1"/>
</dbReference>
<dbReference type="Pfam" id="PF02743">
    <property type="entry name" value="dCache_1"/>
    <property type="match status" value="1"/>
</dbReference>
<evidence type="ECO:0000313" key="15">
    <source>
        <dbReference type="EMBL" id="RLL13798.1"/>
    </source>
</evidence>
<evidence type="ECO:0000259" key="14">
    <source>
        <dbReference type="PROSITE" id="PS50885"/>
    </source>
</evidence>
<feature type="transmembrane region" description="Helical" evidence="12">
    <location>
        <begin position="21"/>
        <end position="46"/>
    </location>
</feature>
<dbReference type="InterPro" id="IPR050640">
    <property type="entry name" value="Bact_2-comp_sensor_kinase"/>
</dbReference>
<evidence type="ECO:0000313" key="16">
    <source>
        <dbReference type="Proteomes" id="UP000276301"/>
    </source>
</evidence>
<dbReference type="InterPro" id="IPR004358">
    <property type="entry name" value="Sig_transdc_His_kin-like_C"/>
</dbReference>
<dbReference type="InterPro" id="IPR003660">
    <property type="entry name" value="HAMP_dom"/>
</dbReference>
<dbReference type="Gene3D" id="6.10.340.10">
    <property type="match status" value="1"/>
</dbReference>
<dbReference type="AlphaFoldDB" id="A0A498CTH7"/>
<dbReference type="PROSITE" id="PS50885">
    <property type="entry name" value="HAMP"/>
    <property type="match status" value="1"/>
</dbReference>
<dbReference type="Pfam" id="PF00672">
    <property type="entry name" value="HAMP"/>
    <property type="match status" value="1"/>
</dbReference>
<dbReference type="Proteomes" id="UP000276301">
    <property type="component" value="Unassembled WGS sequence"/>
</dbReference>
<dbReference type="CDD" id="cd06225">
    <property type="entry name" value="HAMP"/>
    <property type="match status" value="1"/>
</dbReference>
<evidence type="ECO:0000256" key="5">
    <source>
        <dbReference type="ARBA" id="ARBA00022553"/>
    </source>
</evidence>
<dbReference type="EC" id="2.7.13.3" evidence="3"/>
<evidence type="ECO:0000259" key="13">
    <source>
        <dbReference type="PROSITE" id="PS50109"/>
    </source>
</evidence>
<dbReference type="Pfam" id="PF06580">
    <property type="entry name" value="His_kinase"/>
    <property type="match status" value="1"/>
</dbReference>
<dbReference type="Pfam" id="PF02518">
    <property type="entry name" value="HATPase_c"/>
    <property type="match status" value="1"/>
</dbReference>
<dbReference type="SUPFAM" id="SSF158472">
    <property type="entry name" value="HAMP domain-like"/>
    <property type="match status" value="1"/>
</dbReference>
<keyword evidence="6" id="KW-0808">Transferase</keyword>
<comment type="subcellular location">
    <subcellularLocation>
        <location evidence="2">Cell membrane</location>
        <topology evidence="2">Multi-pass membrane protein</topology>
    </subcellularLocation>
</comment>
<feature type="domain" description="HAMP" evidence="14">
    <location>
        <begin position="324"/>
        <end position="376"/>
    </location>
</feature>
<protein>
    <recommendedName>
        <fullName evidence="3">histidine kinase</fullName>
        <ecNumber evidence="3">2.7.13.3</ecNumber>
    </recommendedName>
</protein>
<dbReference type="InterPro" id="IPR005467">
    <property type="entry name" value="His_kinase_dom"/>
</dbReference>
<evidence type="ECO:0000256" key="9">
    <source>
        <dbReference type="ARBA" id="ARBA00022989"/>
    </source>
</evidence>
<dbReference type="SUPFAM" id="SSF55874">
    <property type="entry name" value="ATPase domain of HSP90 chaperone/DNA topoisomerase II/histidine kinase"/>
    <property type="match status" value="1"/>
</dbReference>
<dbReference type="InterPro" id="IPR010559">
    <property type="entry name" value="Sig_transdc_His_kin_internal"/>
</dbReference>
<accession>A0A498CTH7</accession>
<feature type="domain" description="Histidine kinase" evidence="13">
    <location>
        <begin position="483"/>
        <end position="592"/>
    </location>
</feature>
<evidence type="ECO:0000256" key="4">
    <source>
        <dbReference type="ARBA" id="ARBA00022475"/>
    </source>
</evidence>
<keyword evidence="16" id="KW-1185">Reference proteome</keyword>
<dbReference type="InterPro" id="IPR003594">
    <property type="entry name" value="HATPase_dom"/>
</dbReference>
<evidence type="ECO:0000256" key="10">
    <source>
        <dbReference type="ARBA" id="ARBA00023012"/>
    </source>
</evidence>
<evidence type="ECO:0000256" key="2">
    <source>
        <dbReference type="ARBA" id="ARBA00004651"/>
    </source>
</evidence>
<comment type="catalytic activity">
    <reaction evidence="1">
        <text>ATP + protein L-histidine = ADP + protein N-phospho-L-histidine.</text>
        <dbReference type="EC" id="2.7.13.3"/>
    </reaction>
</comment>
<dbReference type="SMART" id="SM00304">
    <property type="entry name" value="HAMP"/>
    <property type="match status" value="1"/>
</dbReference>
<organism evidence="15 16">
    <name type="scientific">Anaerotruncus massiliensis</name>
    <name type="common">ex Liu et al. 2021</name>
    <dbReference type="NCBI Taxonomy" id="2321404"/>
    <lineage>
        <taxon>Bacteria</taxon>
        <taxon>Bacillati</taxon>
        <taxon>Bacillota</taxon>
        <taxon>Clostridia</taxon>
        <taxon>Eubacteriales</taxon>
        <taxon>Oscillospiraceae</taxon>
        <taxon>Anaerotruncus</taxon>
    </lineage>
</organism>
<gene>
    <name evidence="15" type="ORF">D4A47_02605</name>
</gene>
<proteinExistence type="predicted"/>